<dbReference type="EMBL" id="JADWDJ010000024">
    <property type="protein sequence ID" value="KAG5260887.1"/>
    <property type="molecule type" value="Genomic_DNA"/>
</dbReference>
<dbReference type="PANTHER" id="PTHR21402">
    <property type="entry name" value="GAMETOCYTE SPECIFIC FACTOR 1-RELATED"/>
    <property type="match status" value="1"/>
</dbReference>
<dbReference type="Pfam" id="PF05253">
    <property type="entry name" value="zf-U11-48K"/>
    <property type="match status" value="2"/>
</dbReference>
<evidence type="ECO:0000256" key="2">
    <source>
        <dbReference type="ARBA" id="ARBA00022771"/>
    </source>
</evidence>
<dbReference type="PROSITE" id="PS51800">
    <property type="entry name" value="ZF_CHHC_U11_48K"/>
    <property type="match status" value="2"/>
</dbReference>
<proteinExistence type="predicted"/>
<dbReference type="InterPro" id="IPR051591">
    <property type="entry name" value="UPF0224_FAM112_RNA_Proc"/>
</dbReference>
<name>A0AAV6FHK3_9TELE</name>
<dbReference type="GO" id="GO:0008270">
    <property type="term" value="F:zinc ion binding"/>
    <property type="evidence" value="ECO:0007669"/>
    <property type="project" value="UniProtKB-KW"/>
</dbReference>
<accession>A0AAV6FHK3</accession>
<keyword evidence="7" id="KW-1185">Reference proteome</keyword>
<keyword evidence="3" id="KW-0862">Zinc</keyword>
<dbReference type="InterPro" id="IPR022776">
    <property type="entry name" value="TRM13/UPF0224_CHHC_Znf_dom"/>
</dbReference>
<keyword evidence="1" id="KW-0479">Metal-binding</keyword>
<evidence type="ECO:0000256" key="3">
    <source>
        <dbReference type="ARBA" id="ARBA00022833"/>
    </source>
</evidence>
<reference evidence="6" key="1">
    <citation type="submission" date="2020-10" db="EMBL/GenBank/DDBJ databases">
        <title>Chromosome-scale genome assembly of the Allis shad, Alosa alosa.</title>
        <authorList>
            <person name="Margot Z."/>
            <person name="Christophe K."/>
            <person name="Cabau C."/>
            <person name="Louis A."/>
            <person name="Berthelot C."/>
            <person name="Parey E."/>
            <person name="Roest Crollius H."/>
            <person name="Montfort J."/>
            <person name="Robinson-Rechavi M."/>
            <person name="Bucao C."/>
            <person name="Bouchez O."/>
            <person name="Gislard M."/>
            <person name="Lluch J."/>
            <person name="Milhes M."/>
            <person name="Lampietro C."/>
            <person name="Lopez Roques C."/>
            <person name="Donnadieu C."/>
            <person name="Braasch I."/>
            <person name="Desvignes T."/>
            <person name="Postlethwait J."/>
            <person name="Bobe J."/>
            <person name="Guiguen Y."/>
        </authorList>
    </citation>
    <scope>NUCLEOTIDE SEQUENCE</scope>
    <source>
        <strain evidence="6">M-15738</strain>
        <tissue evidence="6">Blood</tissue>
    </source>
</reference>
<evidence type="ECO:0000313" key="6">
    <source>
        <dbReference type="EMBL" id="KAG5260887.1"/>
    </source>
</evidence>
<dbReference type="AlphaFoldDB" id="A0AAV6FHK3"/>
<feature type="domain" description="CHHC U11-48K-type" evidence="5">
    <location>
        <begin position="73"/>
        <end position="100"/>
    </location>
</feature>
<evidence type="ECO:0000313" key="7">
    <source>
        <dbReference type="Proteomes" id="UP000823561"/>
    </source>
</evidence>
<dbReference type="PANTHER" id="PTHR21402:SF5">
    <property type="entry name" value="GAMETOCYTE SPECIFIC FACTOR 1"/>
    <property type="match status" value="1"/>
</dbReference>
<comment type="caution">
    <text evidence="6">The sequence shown here is derived from an EMBL/GenBank/DDBJ whole genome shotgun (WGS) entry which is preliminary data.</text>
</comment>
<organism evidence="6 7">
    <name type="scientific">Alosa alosa</name>
    <name type="common">allis shad</name>
    <dbReference type="NCBI Taxonomy" id="278164"/>
    <lineage>
        <taxon>Eukaryota</taxon>
        <taxon>Metazoa</taxon>
        <taxon>Chordata</taxon>
        <taxon>Craniata</taxon>
        <taxon>Vertebrata</taxon>
        <taxon>Euteleostomi</taxon>
        <taxon>Actinopterygii</taxon>
        <taxon>Neopterygii</taxon>
        <taxon>Teleostei</taxon>
        <taxon>Clupei</taxon>
        <taxon>Clupeiformes</taxon>
        <taxon>Clupeoidei</taxon>
        <taxon>Clupeidae</taxon>
        <taxon>Alosa</taxon>
    </lineage>
</organism>
<dbReference type="SUPFAM" id="SSF57667">
    <property type="entry name" value="beta-beta-alpha zinc fingers"/>
    <property type="match status" value="2"/>
</dbReference>
<protein>
    <recommendedName>
        <fullName evidence="5">CHHC U11-48K-type domain-containing protein</fullName>
    </recommendedName>
</protein>
<evidence type="ECO:0000259" key="5">
    <source>
        <dbReference type="PROSITE" id="PS51800"/>
    </source>
</evidence>
<keyword evidence="2" id="KW-0863">Zinc-finger</keyword>
<feature type="domain" description="CHHC U11-48K-type" evidence="5">
    <location>
        <begin position="39"/>
        <end position="66"/>
    </location>
</feature>
<dbReference type="Proteomes" id="UP000823561">
    <property type="component" value="Chromosome 24"/>
</dbReference>
<gene>
    <name evidence="6" type="ORF">AALO_G00297650</name>
</gene>
<evidence type="ECO:0000256" key="1">
    <source>
        <dbReference type="ARBA" id="ARBA00022723"/>
    </source>
</evidence>
<sequence>MASFGATCSPAPPHISFSSTQSEEAANGNWDDIWNPDRLVKCPYDPNHMIRQCRFPYHILKCKKNHPEMESELRTCPYNARHIILKDELSAHMAVCVDRQSVIDELGGNSEVQKKYSIPVNTTAFPTSEDWDKEVETAIASPFVWGVTSQISHSPEVTNNLAPGLRTPHVLPWK</sequence>
<evidence type="ECO:0000256" key="4">
    <source>
        <dbReference type="SAM" id="MobiDB-lite"/>
    </source>
</evidence>
<dbReference type="InterPro" id="IPR036236">
    <property type="entry name" value="Znf_C2H2_sf"/>
</dbReference>
<feature type="region of interest" description="Disordered" evidence="4">
    <location>
        <begin position="1"/>
        <end position="22"/>
    </location>
</feature>